<dbReference type="Gene3D" id="1.10.3210.10">
    <property type="entry name" value="Hypothetical protein af1432"/>
    <property type="match status" value="1"/>
</dbReference>
<dbReference type="RefSeq" id="WP_126784416.1">
    <property type="nucleotide sequence ID" value="NZ_PIQF01000001.1"/>
</dbReference>
<gene>
    <name evidence="2" type="ORF">CWI81_06365</name>
</gene>
<dbReference type="PROSITE" id="PS51833">
    <property type="entry name" value="HDOD"/>
    <property type="match status" value="1"/>
</dbReference>
<dbReference type="InterPro" id="IPR052340">
    <property type="entry name" value="RNase_Y/CdgJ"/>
</dbReference>
<sequence length="285" mass="31597">MAIVVTAAEKRLLQDVTIPPRPQTLLTVSAEGKKEHPDVGVIADAIASDMGIAAAVLQVVNSAAYRRSRQIDSIQQAVMTLGFRRVFPIVRAVALKRAVSGGYDLSEFWRYNEWVAGACALVADAVKLSSIKDHAYMLGLFQSSGVPVMLEQFEDYQTFIKKADTTSWYQLQQQEQQQFETTHTTVGALLAQQWKLPNLLVEAIYYLYDDSSILGSDSELHPMAVNLLAISKLAKYAVDLKTRSLAGKEEWQQVEDAILGRFGLDEVEVESLVGEVHEVLFDSES</sequence>
<dbReference type="PANTHER" id="PTHR33525">
    <property type="match status" value="1"/>
</dbReference>
<keyword evidence="3" id="KW-1185">Reference proteome</keyword>
<dbReference type="GO" id="GO:0016301">
    <property type="term" value="F:kinase activity"/>
    <property type="evidence" value="ECO:0007669"/>
    <property type="project" value="UniProtKB-KW"/>
</dbReference>
<evidence type="ECO:0000313" key="3">
    <source>
        <dbReference type="Proteomes" id="UP000287908"/>
    </source>
</evidence>
<accession>A0A432ZJ95</accession>
<reference evidence="2 3" key="1">
    <citation type="journal article" date="2011" name="Front. Microbiol.">
        <title>Genomic signatures of strain selection and enhancement in Bacillus atrophaeus var. globigii, a historical biowarfare simulant.</title>
        <authorList>
            <person name="Gibbons H.S."/>
            <person name="Broomall S.M."/>
            <person name="McNew L.A."/>
            <person name="Daligault H."/>
            <person name="Chapman C."/>
            <person name="Bruce D."/>
            <person name="Karavis M."/>
            <person name="Krepps M."/>
            <person name="McGregor P.A."/>
            <person name="Hong C."/>
            <person name="Park K.H."/>
            <person name="Akmal A."/>
            <person name="Feldman A."/>
            <person name="Lin J.S."/>
            <person name="Chang W.E."/>
            <person name="Higgs B.W."/>
            <person name="Demirev P."/>
            <person name="Lindquist J."/>
            <person name="Liem A."/>
            <person name="Fochler E."/>
            <person name="Read T.D."/>
            <person name="Tapia R."/>
            <person name="Johnson S."/>
            <person name="Bishop-Lilly K.A."/>
            <person name="Detter C."/>
            <person name="Han C."/>
            <person name="Sozhamannan S."/>
            <person name="Rosenzweig C.N."/>
            <person name="Skowronski E.W."/>
        </authorList>
    </citation>
    <scope>NUCLEOTIDE SEQUENCE [LARGE SCALE GENOMIC DNA]</scope>
    <source>
        <strain evidence="2 3">CL-SP19</strain>
    </source>
</reference>
<dbReference type="InterPro" id="IPR013976">
    <property type="entry name" value="HDOD"/>
</dbReference>
<keyword evidence="2" id="KW-0808">Transferase</keyword>
<feature type="domain" description="HDOD" evidence="1">
    <location>
        <begin position="18"/>
        <end position="210"/>
    </location>
</feature>
<name>A0A432ZJ95_9GAMM</name>
<organism evidence="2 3">
    <name type="scientific">Idiomarina seosinensis</name>
    <dbReference type="NCBI Taxonomy" id="281739"/>
    <lineage>
        <taxon>Bacteria</taxon>
        <taxon>Pseudomonadati</taxon>
        <taxon>Pseudomonadota</taxon>
        <taxon>Gammaproteobacteria</taxon>
        <taxon>Alteromonadales</taxon>
        <taxon>Idiomarinaceae</taxon>
        <taxon>Idiomarina</taxon>
    </lineage>
</organism>
<dbReference type="Proteomes" id="UP000287908">
    <property type="component" value="Unassembled WGS sequence"/>
</dbReference>
<dbReference type="SUPFAM" id="SSF109604">
    <property type="entry name" value="HD-domain/PDEase-like"/>
    <property type="match status" value="1"/>
</dbReference>
<evidence type="ECO:0000313" key="2">
    <source>
        <dbReference type="EMBL" id="RUO78087.1"/>
    </source>
</evidence>
<proteinExistence type="predicted"/>
<dbReference type="AlphaFoldDB" id="A0A432ZJ95"/>
<dbReference type="Pfam" id="PF08668">
    <property type="entry name" value="HDOD"/>
    <property type="match status" value="1"/>
</dbReference>
<keyword evidence="2" id="KW-0418">Kinase</keyword>
<dbReference type="OrthoDB" id="9784953at2"/>
<comment type="caution">
    <text evidence="2">The sequence shown here is derived from an EMBL/GenBank/DDBJ whole genome shotgun (WGS) entry which is preliminary data.</text>
</comment>
<dbReference type="PANTHER" id="PTHR33525:SF6">
    <property type="entry name" value="HDOD DOMAIN-CONTAINING PROTEIN"/>
    <property type="match status" value="1"/>
</dbReference>
<dbReference type="EMBL" id="PIQF01000001">
    <property type="protein sequence ID" value="RUO78087.1"/>
    <property type="molecule type" value="Genomic_DNA"/>
</dbReference>
<protein>
    <submittedName>
        <fullName evidence="2">Histidine kinase</fullName>
    </submittedName>
</protein>
<evidence type="ECO:0000259" key="1">
    <source>
        <dbReference type="PROSITE" id="PS51833"/>
    </source>
</evidence>